<evidence type="ECO:0000313" key="1">
    <source>
        <dbReference type="EMBL" id="CUP84609.1"/>
    </source>
</evidence>
<reference evidence="1 2" key="1">
    <citation type="submission" date="2015-09" db="EMBL/GenBank/DDBJ databases">
        <authorList>
            <consortium name="Pathogen Informatics"/>
        </authorList>
    </citation>
    <scope>NUCLEOTIDE SEQUENCE [LARGE SCALE GENOMIC DNA]</scope>
    <source>
        <strain evidence="1 2">2789STDY5608854</strain>
    </source>
</reference>
<protein>
    <submittedName>
        <fullName evidence="1">Uncharacterized protein</fullName>
    </submittedName>
</protein>
<dbReference type="EMBL" id="CYZT01000524">
    <property type="protein sequence ID" value="CUP84609.1"/>
    <property type="molecule type" value="Genomic_DNA"/>
</dbReference>
<accession>A0A174RQJ0</accession>
<name>A0A174RQJ0_FLAPL</name>
<dbReference type="AlphaFoldDB" id="A0A174RQJ0"/>
<organism evidence="1 2">
    <name type="scientific">Flavonifractor plautii</name>
    <name type="common">Fusobacterium plautii</name>
    <dbReference type="NCBI Taxonomy" id="292800"/>
    <lineage>
        <taxon>Bacteria</taxon>
        <taxon>Bacillati</taxon>
        <taxon>Bacillota</taxon>
        <taxon>Clostridia</taxon>
        <taxon>Eubacteriales</taxon>
        <taxon>Oscillospiraceae</taxon>
        <taxon>Flavonifractor</taxon>
    </lineage>
</organism>
<evidence type="ECO:0000313" key="2">
    <source>
        <dbReference type="Proteomes" id="UP000095746"/>
    </source>
</evidence>
<sequence>MILTIPFPQMLAATMTAMDRRASHQQEEALLTALGARLRPMRMMMGPVTTGGRKRMTFFTPTSLMTAARIT</sequence>
<dbReference type="Proteomes" id="UP000095746">
    <property type="component" value="Unassembled WGS sequence"/>
</dbReference>
<gene>
    <name evidence="1" type="ORF">ERS852411_03666</name>
</gene>
<proteinExistence type="predicted"/>